<reference evidence="6" key="1">
    <citation type="journal article" date="2020" name="Nat. Ecol. Evol.">
        <title>Deeply conserved synteny resolves early events in vertebrate evolution.</title>
        <authorList>
            <person name="Simakov O."/>
            <person name="Marletaz F."/>
            <person name="Yue J.X."/>
            <person name="O'Connell B."/>
            <person name="Jenkins J."/>
            <person name="Brandt A."/>
            <person name="Calef R."/>
            <person name="Tung C.H."/>
            <person name="Huang T.K."/>
            <person name="Schmutz J."/>
            <person name="Satoh N."/>
            <person name="Yu J.K."/>
            <person name="Putnam N.H."/>
            <person name="Green R.E."/>
            <person name="Rokhsar D.S."/>
        </authorList>
    </citation>
    <scope>NUCLEOTIDE SEQUENCE [LARGE SCALE GENOMIC DNA]</scope>
    <source>
        <strain evidence="6">S238N-H82</strain>
    </source>
</reference>
<evidence type="ECO:0000256" key="1">
    <source>
        <dbReference type="ARBA" id="ARBA00022741"/>
    </source>
</evidence>
<protein>
    <submittedName>
        <fullName evidence="7">Nucleotide-binding oligomerization domain-containing protein 2-like</fullName>
    </submittedName>
</protein>
<organism evidence="6 7">
    <name type="scientific">Branchiostoma floridae</name>
    <name type="common">Florida lancelet</name>
    <name type="synonym">Amphioxus</name>
    <dbReference type="NCBI Taxonomy" id="7739"/>
    <lineage>
        <taxon>Eukaryota</taxon>
        <taxon>Metazoa</taxon>
        <taxon>Chordata</taxon>
        <taxon>Cephalochordata</taxon>
        <taxon>Leptocardii</taxon>
        <taxon>Amphioxiformes</taxon>
        <taxon>Branchiostomatidae</taxon>
        <taxon>Branchiostoma</taxon>
    </lineage>
</organism>
<keyword evidence="3" id="KW-0732">Signal</keyword>
<feature type="signal peptide" evidence="3">
    <location>
        <begin position="1"/>
        <end position="18"/>
    </location>
</feature>
<dbReference type="PROSITE" id="PS50837">
    <property type="entry name" value="NACHT"/>
    <property type="match status" value="1"/>
</dbReference>
<dbReference type="CDD" id="cd01670">
    <property type="entry name" value="Death"/>
    <property type="match status" value="1"/>
</dbReference>
<dbReference type="PANTHER" id="PTHR46312:SF2">
    <property type="entry name" value="NUCLEOTIDE-BINDING OLIGOMERIZATION DOMAIN-CONTAINING PROTEIN 2-LIKE"/>
    <property type="match status" value="1"/>
</dbReference>
<keyword evidence="6" id="KW-1185">Reference proteome</keyword>
<dbReference type="Proteomes" id="UP000001554">
    <property type="component" value="Chromosome 8"/>
</dbReference>
<name>A0A9J7MYW0_BRAFL</name>
<dbReference type="GO" id="GO:0005524">
    <property type="term" value="F:ATP binding"/>
    <property type="evidence" value="ECO:0007669"/>
    <property type="project" value="UniProtKB-KW"/>
</dbReference>
<dbReference type="SUPFAM" id="SSF52047">
    <property type="entry name" value="RNI-like"/>
    <property type="match status" value="1"/>
</dbReference>
<evidence type="ECO:0000313" key="6">
    <source>
        <dbReference type="Proteomes" id="UP000001554"/>
    </source>
</evidence>
<dbReference type="OrthoDB" id="120976at2759"/>
<dbReference type="AlphaFoldDB" id="A0A9J7MYW0"/>
<dbReference type="InterPro" id="IPR006553">
    <property type="entry name" value="Leu-rich_rpt_Cys-con_subtyp"/>
</dbReference>
<feature type="domain" description="NACHT" evidence="5">
    <location>
        <begin position="205"/>
        <end position="400"/>
    </location>
</feature>
<dbReference type="PROSITE" id="PS51450">
    <property type="entry name" value="LRR"/>
    <property type="match status" value="2"/>
</dbReference>
<dbReference type="Gene3D" id="1.10.533.10">
    <property type="entry name" value="Death Domain, Fas"/>
    <property type="match status" value="1"/>
</dbReference>
<dbReference type="OMA" id="YHELLIC"/>
<feature type="chain" id="PRO_5039950328" evidence="3">
    <location>
        <begin position="19"/>
        <end position="1003"/>
    </location>
</feature>
<keyword evidence="1" id="KW-0547">Nucleotide-binding</keyword>
<dbReference type="KEGG" id="bfo:118421781"/>
<gene>
    <name evidence="7" type="primary">LOC118421781</name>
</gene>
<dbReference type="Pfam" id="PF00531">
    <property type="entry name" value="Death"/>
    <property type="match status" value="1"/>
</dbReference>
<dbReference type="InterPro" id="IPR032675">
    <property type="entry name" value="LRR_dom_sf"/>
</dbReference>
<dbReference type="InterPro" id="IPR001611">
    <property type="entry name" value="Leu-rich_rpt"/>
</dbReference>
<evidence type="ECO:0000259" key="5">
    <source>
        <dbReference type="PROSITE" id="PS50837"/>
    </source>
</evidence>
<proteinExistence type="predicted"/>
<feature type="domain" description="Death" evidence="4">
    <location>
        <begin position="32"/>
        <end position="108"/>
    </location>
</feature>
<evidence type="ECO:0000259" key="4">
    <source>
        <dbReference type="PROSITE" id="PS50017"/>
    </source>
</evidence>
<dbReference type="InterPro" id="IPR007111">
    <property type="entry name" value="NACHT_NTPase"/>
</dbReference>
<dbReference type="SUPFAM" id="SSF47986">
    <property type="entry name" value="DEATH domain"/>
    <property type="match status" value="1"/>
</dbReference>
<evidence type="ECO:0000256" key="3">
    <source>
        <dbReference type="SAM" id="SignalP"/>
    </source>
</evidence>
<dbReference type="Gene3D" id="3.80.10.10">
    <property type="entry name" value="Ribonuclease Inhibitor"/>
    <property type="match status" value="1"/>
</dbReference>
<dbReference type="PROSITE" id="PS50017">
    <property type="entry name" value="DEATH_DOMAIN"/>
    <property type="match status" value="1"/>
</dbReference>
<dbReference type="Gene3D" id="3.40.50.300">
    <property type="entry name" value="P-loop containing nucleotide triphosphate hydrolases"/>
    <property type="match status" value="1"/>
</dbReference>
<dbReference type="SMART" id="SM00368">
    <property type="entry name" value="LRR_RI"/>
    <property type="match status" value="5"/>
</dbReference>
<dbReference type="InterPro" id="IPR027417">
    <property type="entry name" value="P-loop_NTPase"/>
</dbReference>
<accession>A0A9J7MYW0</accession>
<dbReference type="GO" id="GO:0007165">
    <property type="term" value="P:signal transduction"/>
    <property type="evidence" value="ECO:0007669"/>
    <property type="project" value="InterPro"/>
</dbReference>
<keyword evidence="2" id="KW-0067">ATP-binding</keyword>
<dbReference type="Pfam" id="PF05729">
    <property type="entry name" value="NACHT"/>
    <property type="match status" value="1"/>
</dbReference>
<dbReference type="InterPro" id="IPR000488">
    <property type="entry name" value="Death_dom"/>
</dbReference>
<dbReference type="Pfam" id="PF13516">
    <property type="entry name" value="LRR_6"/>
    <property type="match status" value="3"/>
</dbReference>
<dbReference type="SUPFAM" id="SSF52540">
    <property type="entry name" value="P-loop containing nucleoside triphosphate hydrolases"/>
    <property type="match status" value="1"/>
</dbReference>
<sequence length="1003" mass="112913">MWTLFLLYVCLCVAPVDAHQGRRVDSKQIFFVKKYAASSWEDIASHLGIPYDTIVVFEKKHKDPRDSCWDMLHEWAKHKKSAATEEELYRALVAAERRDIAERLQDNRKADNEEEDSYLPEWSAVQSFGCDTAAMAAHVEYFRESLTHHYSLLHVLKPLPWDPRFTLELDEIFTELELVTVQGLEMRMPLRSMHDVFEQHVCPGPHILVKGVAGSGKSTLLSKLAFDWSKGRGKLADMKKYVLLIRLREVEPGESIAEIVWDQCVTKSTKGLSIGLIERYLREHESKLVFLLDGYDELPHGVKSIPELLAGTWYPNSTVLVTSRPSSGIEVERKMAVNCSVMIVGFSPDHVEQYMTKYFKAVGNPGLAPSLVQAVQADIVAKSLMQTPMFVMLICVLWEEDPTRVFPGTMSGLYHELLICLVRKYCKREDIAMLGDEMPADISYALLLLGEHAFKSLKRDQALIDLDETTTLLKRDTDILLKLGIVSKEVSASRLHPREQLNFPHKTMQEFLASRYIAQNLSSSSSYFSFFSSANIEDFVSLQSIGSLLHNEGLLQFICGSGDPASRMVLEKVNLLIPRMTFSQHSNPFEFAEKLNSDELCLVCLHESQDPSLVPILKGTLSFKDASLTIRVPSRQGAALMFYLAHAEGMPLSKVLNLTLEETGQGEAMKHLCKLVKSPLPDLQRLDVKCQIGNNLEYLTPLLRNVPSLRFLNLANTGLTEMSMDALRQALTHVPLLEELDLSWNKNIGDNGIIRLSEGFGSTLNLKRLDLSHNKISDAGCQLLVSILHGLNLEELKLNHNNIGNAKLETFAAMQNPIPSLKELWLYDNLITDISLQSLVTNLHLVPNLQILMIGFNMMTKEGIVNFAQTIDRIAALEELTFIPWETVYLDNTEVMSITAMLGRLPALRVFGLYNTGMEAAGFKAFMEAAEEHPTLKEIQYSEGLVPKGEETGYSLLTLMPPLPADQRHVIKNIREDDNSSDGYKHIFDNPSPYLFQSPNTTV</sequence>
<dbReference type="PANTHER" id="PTHR46312">
    <property type="entry name" value="NACHT DOMAIN-CONTAINING PROTEIN"/>
    <property type="match status" value="1"/>
</dbReference>
<dbReference type="RefSeq" id="XP_035685176.1">
    <property type="nucleotide sequence ID" value="XM_035829283.1"/>
</dbReference>
<dbReference type="GeneID" id="118421781"/>
<dbReference type="InterPro" id="IPR011029">
    <property type="entry name" value="DEATH-like_dom_sf"/>
</dbReference>
<evidence type="ECO:0000313" key="7">
    <source>
        <dbReference type="RefSeq" id="XP_035685176.1"/>
    </source>
</evidence>
<dbReference type="SMART" id="SM00367">
    <property type="entry name" value="LRR_CC"/>
    <property type="match status" value="3"/>
</dbReference>
<evidence type="ECO:0000256" key="2">
    <source>
        <dbReference type="ARBA" id="ARBA00022840"/>
    </source>
</evidence>
<reference evidence="7" key="2">
    <citation type="submission" date="2025-08" db="UniProtKB">
        <authorList>
            <consortium name="RefSeq"/>
        </authorList>
    </citation>
    <scope>IDENTIFICATION</scope>
    <source>
        <strain evidence="7">S238N-H82</strain>
        <tissue evidence="7">Testes</tissue>
    </source>
</reference>